<reference evidence="1 2" key="2">
    <citation type="journal article" date="2022" name="Mol. Ecol. Resour.">
        <title>The genomes of chicory, endive, great burdock and yacon provide insights into Asteraceae paleo-polyploidization history and plant inulin production.</title>
        <authorList>
            <person name="Fan W."/>
            <person name="Wang S."/>
            <person name="Wang H."/>
            <person name="Wang A."/>
            <person name="Jiang F."/>
            <person name="Liu H."/>
            <person name="Zhao H."/>
            <person name="Xu D."/>
            <person name="Zhang Y."/>
        </authorList>
    </citation>
    <scope>NUCLEOTIDE SEQUENCE [LARGE SCALE GENOMIC DNA]</scope>
    <source>
        <strain evidence="2">cv. Yunnan</strain>
        <tissue evidence="1">Leaves</tissue>
    </source>
</reference>
<name>A0ACB8Z8A0_9ASTR</name>
<keyword evidence="2" id="KW-1185">Reference proteome</keyword>
<accession>A0ACB8Z8A0</accession>
<evidence type="ECO:0000313" key="1">
    <source>
        <dbReference type="EMBL" id="KAI3693489.1"/>
    </source>
</evidence>
<comment type="caution">
    <text evidence="1">The sequence shown here is derived from an EMBL/GenBank/DDBJ whole genome shotgun (WGS) entry which is preliminary data.</text>
</comment>
<evidence type="ECO:0000313" key="2">
    <source>
        <dbReference type="Proteomes" id="UP001056120"/>
    </source>
</evidence>
<dbReference type="Proteomes" id="UP001056120">
    <property type="component" value="Linkage Group LG26"/>
</dbReference>
<protein>
    <submittedName>
        <fullName evidence="1">Uncharacterized protein</fullName>
    </submittedName>
</protein>
<organism evidence="1 2">
    <name type="scientific">Smallanthus sonchifolius</name>
    <dbReference type="NCBI Taxonomy" id="185202"/>
    <lineage>
        <taxon>Eukaryota</taxon>
        <taxon>Viridiplantae</taxon>
        <taxon>Streptophyta</taxon>
        <taxon>Embryophyta</taxon>
        <taxon>Tracheophyta</taxon>
        <taxon>Spermatophyta</taxon>
        <taxon>Magnoliopsida</taxon>
        <taxon>eudicotyledons</taxon>
        <taxon>Gunneridae</taxon>
        <taxon>Pentapetalae</taxon>
        <taxon>asterids</taxon>
        <taxon>campanulids</taxon>
        <taxon>Asterales</taxon>
        <taxon>Asteraceae</taxon>
        <taxon>Asteroideae</taxon>
        <taxon>Heliantheae alliance</taxon>
        <taxon>Millerieae</taxon>
        <taxon>Smallanthus</taxon>
    </lineage>
</organism>
<sequence length="419" mass="48248">MDNGNKRVNNASISMKNMNIVINGQSNHAPRDRGNEREKRTQERVTANPSSAPIQVTTDLNSNGNSESIQGKIKKQERTLNKEYSNMVTQEQRFEAKKYVLDQLVSVESTISEWPKPQITYFRRLCSLYDFGPGYRAVNREVDKDPPKKNLDMGSDRDNSEEVESETDATAKMMNIDGPPVVTSIANMMNPMFFDGPNQPGVSINQVGVNTQDPIMIMKRKNRTGIDLGGMGDQNHTLGVRLESPQYENPFKFSVLRKLVLSCLLGIVRVWEGREGPFQVTIFGLGLACYHNEQGWYVFSWGVWMPSWGVWIFSKPNKSFRKINAKLNGWHPKGEKLDNCWVLYHACKRWRIHAKDYATWLHHRLEFRESSRDISTCMGAMKETIEEIVIIKRNKAEDYYEKDRDDIKNDVQIQGRRDN</sequence>
<reference evidence="2" key="1">
    <citation type="journal article" date="2022" name="Mol. Ecol. Resour.">
        <title>The genomes of chicory, endive, great burdock and yacon provide insights into Asteraceae palaeo-polyploidization history and plant inulin production.</title>
        <authorList>
            <person name="Fan W."/>
            <person name="Wang S."/>
            <person name="Wang H."/>
            <person name="Wang A."/>
            <person name="Jiang F."/>
            <person name="Liu H."/>
            <person name="Zhao H."/>
            <person name="Xu D."/>
            <person name="Zhang Y."/>
        </authorList>
    </citation>
    <scope>NUCLEOTIDE SEQUENCE [LARGE SCALE GENOMIC DNA]</scope>
    <source>
        <strain evidence="2">cv. Yunnan</strain>
    </source>
</reference>
<proteinExistence type="predicted"/>
<dbReference type="EMBL" id="CM042043">
    <property type="protein sequence ID" value="KAI3693489.1"/>
    <property type="molecule type" value="Genomic_DNA"/>
</dbReference>
<gene>
    <name evidence="1" type="ORF">L1987_76432</name>
</gene>